<dbReference type="RefSeq" id="WP_317082267.1">
    <property type="nucleotide sequence ID" value="NZ_CP136594.1"/>
</dbReference>
<dbReference type="AlphaFoldDB" id="A0AA97F6R6"/>
<dbReference type="EMBL" id="CP136594">
    <property type="protein sequence ID" value="WOE75399.1"/>
    <property type="molecule type" value="Genomic_DNA"/>
</dbReference>
<sequence length="285" mass="31705">MLKNMMTVASSAILAAGVPALAFAKDDGAPLLGMPEADESALSLLEGTFSNEEHVYFEKEADRPAPPWMSLNISEEEDVLWLREVDAYGAELAQPQQVSFAATNNRAVLSLGDCKHDYVWQEEGWSYAPEQHLTACHQRYTISRIDDGGLTVQFVDGQESSLKRARQVQCWAAIPKKEKKEGGSTDWYFANKLEIHDQGGRVRIGGDESGAEEAILRMRQVYWPQPSRNRPSLVLYISKPDNPDRSVSYSWADVDATRVGINLRWMQASCTVVGAELQSPSSPIR</sequence>
<proteinExistence type="predicted"/>
<dbReference type="Proteomes" id="UP001302429">
    <property type="component" value="Chromosome"/>
</dbReference>
<dbReference type="KEGG" id="acoa:RB602_01390"/>
<keyword evidence="3" id="KW-1185">Reference proteome</keyword>
<reference evidence="2 3" key="1">
    <citation type="submission" date="2023-10" db="EMBL/GenBank/DDBJ databases">
        <title>Complete genome sequence of a Sphingomonadaceae bacterium.</title>
        <authorList>
            <person name="Yan C."/>
        </authorList>
    </citation>
    <scope>NUCLEOTIDE SEQUENCE [LARGE SCALE GENOMIC DNA]</scope>
    <source>
        <strain evidence="2 3">SCSIO 66989</strain>
    </source>
</reference>
<feature type="chain" id="PRO_5041739212" evidence="1">
    <location>
        <begin position="25"/>
        <end position="285"/>
    </location>
</feature>
<accession>A0AA97F6R6</accession>
<protein>
    <submittedName>
        <fullName evidence="2">Uncharacterized protein</fullName>
    </submittedName>
</protein>
<evidence type="ECO:0000313" key="2">
    <source>
        <dbReference type="EMBL" id="WOE75399.1"/>
    </source>
</evidence>
<evidence type="ECO:0000256" key="1">
    <source>
        <dbReference type="SAM" id="SignalP"/>
    </source>
</evidence>
<feature type="signal peptide" evidence="1">
    <location>
        <begin position="1"/>
        <end position="24"/>
    </location>
</feature>
<evidence type="ECO:0000313" key="3">
    <source>
        <dbReference type="Proteomes" id="UP001302429"/>
    </source>
</evidence>
<keyword evidence="1" id="KW-0732">Signal</keyword>
<organism evidence="2 3">
    <name type="scientific">Alterisphingorhabdus coralli</name>
    <dbReference type="NCBI Taxonomy" id="3071408"/>
    <lineage>
        <taxon>Bacteria</taxon>
        <taxon>Pseudomonadati</taxon>
        <taxon>Pseudomonadota</taxon>
        <taxon>Alphaproteobacteria</taxon>
        <taxon>Sphingomonadales</taxon>
        <taxon>Sphingomonadaceae</taxon>
        <taxon>Alterisphingorhabdus (ex Yan et al. 2024)</taxon>
    </lineage>
</organism>
<name>A0AA97F6R6_9SPHN</name>
<gene>
    <name evidence="2" type="ORF">RB602_01390</name>
</gene>